<name>A0A0E4C8Q7_9FIRM</name>
<evidence type="ECO:0000313" key="2">
    <source>
        <dbReference type="EMBL" id="CFX62484.1"/>
    </source>
</evidence>
<reference evidence="2 3" key="1">
    <citation type="submission" date="2015-03" db="EMBL/GenBank/DDBJ databases">
        <authorList>
            <person name="Murphy D."/>
        </authorList>
    </citation>
    <scope>NUCLEOTIDE SEQUENCE [LARGE SCALE GENOMIC DNA]</scope>
    <source>
        <strain evidence="2 3">OL-4</strain>
    </source>
</reference>
<feature type="transmembrane region" description="Helical" evidence="1">
    <location>
        <begin position="39"/>
        <end position="57"/>
    </location>
</feature>
<gene>
    <name evidence="2" type="ORF">1537</name>
</gene>
<organism evidence="2 3">
    <name type="scientific">Syntrophomonas zehnderi OL-4</name>
    <dbReference type="NCBI Taxonomy" id="690567"/>
    <lineage>
        <taxon>Bacteria</taxon>
        <taxon>Bacillati</taxon>
        <taxon>Bacillota</taxon>
        <taxon>Clostridia</taxon>
        <taxon>Eubacteriales</taxon>
        <taxon>Syntrophomonadaceae</taxon>
        <taxon>Syntrophomonas</taxon>
    </lineage>
</organism>
<keyword evidence="3" id="KW-1185">Reference proteome</keyword>
<keyword evidence="1" id="KW-1133">Transmembrane helix</keyword>
<dbReference type="AlphaFoldDB" id="A0A0E4C8Q7"/>
<protein>
    <submittedName>
        <fullName evidence="2">Cell division protein, FtsL-like</fullName>
    </submittedName>
</protein>
<keyword evidence="1" id="KW-0472">Membrane</keyword>
<dbReference type="GO" id="GO:0051301">
    <property type="term" value="P:cell division"/>
    <property type="evidence" value="ECO:0007669"/>
    <property type="project" value="UniProtKB-KW"/>
</dbReference>
<dbReference type="OrthoDB" id="2081106at2"/>
<keyword evidence="2" id="KW-0131">Cell cycle</keyword>
<dbReference type="RefSeq" id="WP_046497312.1">
    <property type="nucleotide sequence ID" value="NZ_CGIH01000027.1"/>
</dbReference>
<dbReference type="STRING" id="690567.1537"/>
<dbReference type="EMBL" id="CGIH01000027">
    <property type="protein sequence ID" value="CFX62484.1"/>
    <property type="molecule type" value="Genomic_DNA"/>
</dbReference>
<evidence type="ECO:0000313" key="3">
    <source>
        <dbReference type="Proteomes" id="UP000045545"/>
    </source>
</evidence>
<sequence length="161" mass="18028">MQQTASRYTTWNQPKDNKTDLSIRQVTRVTKKTNHHRKLMVKCGLGVFVYSVLLVFLCAKSASLGYEIEGLNKDISKLETANKRLEFQISQNSSLPQIEAIAVSNLGMEKLDINNSLAVKAEPQPVQIAKQKEKNTADNTASQKPLYKIYTSLSKLAQNSL</sequence>
<dbReference type="Proteomes" id="UP000045545">
    <property type="component" value="Unassembled WGS sequence"/>
</dbReference>
<proteinExistence type="predicted"/>
<accession>A0A0E4C8Q7</accession>
<keyword evidence="1" id="KW-0812">Transmembrane</keyword>
<keyword evidence="2" id="KW-0132">Cell division</keyword>
<evidence type="ECO:0000256" key="1">
    <source>
        <dbReference type="SAM" id="Phobius"/>
    </source>
</evidence>